<organism evidence="1">
    <name type="scientific">Eukaryota sp. BB2</name>
    <dbReference type="NCBI Taxonomy" id="1949062"/>
    <lineage>
        <taxon>Eukaryota</taxon>
    </lineage>
</organism>
<dbReference type="RefSeq" id="YP_009370765.1">
    <property type="nucleotide sequence ID" value="NC_034794.1"/>
</dbReference>
<dbReference type="EMBL" id="KY379823">
    <property type="protein sequence ID" value="ARQ20677.1"/>
    <property type="molecule type" value="Genomic_DNA"/>
</dbReference>
<accession>A0A1W7AF28</accession>
<dbReference type="GeneID" id="32888079"/>
<evidence type="ECO:0000313" key="1">
    <source>
        <dbReference type="EMBL" id="ARQ20677.1"/>
    </source>
</evidence>
<sequence>MLLFKRTSVNKLYRNYNRINIKNNNRFQKPSTIVVSKRLFFKFRSRKRMITPPTEAEIAARKKKELEKRERREREIRQFKERIKWDKLSVFAKFRIYAQMFKATSMRALRKFYYRRIRGWLFSPELTFQFPIDHDWYVEMELWYGTEDQLQLGPYRRWKRQNRRFAFDRYQTEDALRLWLTNDPAFDSIEDETSRMILEDYNYITTSYKYFVYNVQPLYVAFTFKNKQPPQAIESVISTMKDNVTRKYNVEPTPENILHYSLGDVVFSYRSRLYSHNVFELSADYTVFRHLLKNKIFSMSWFKSREELFLKYIEIPYIQDMYARQAQERRFEQRDKEGTVLDDDYHSSLDTLSLGVINESKLQRYSRLLHAKWHYQKKEWSFNYYYDRLWKFGRTGFYFHNLPKNLFDVPFDVWRYAYYNTPQFIIKYTKLRDYETLMYDEERSIFGIPYTPHICINPVHPMWIYGIVNAGLHPLDFDEFEHTLATGESYHATNSTLDSQRLRTYTWNKFFSDLLLEPYHVREFPYLIAGSIVVLVGTFPLFYPPIFPFFQKDFFKEYLGAHSWGLFHCNWEYRPNLKIPQNGLLDNVNPFTENYKWLHRYYYHGWRARYGEPLPRKRSVVQRIKSFVNYVIDVELLDRKSERQKLLEYARIPWRRKHRNFASRVSAYDKINSGLPRLLRPFPSTLPSLSGYIETPQRFIKKTNDILLLYQNRNSLGIHKPEDVEIFYKDCSMPDYQRFLEEMQFYSNPSEFGSDFVNQLGFQILRPVFSTYEDFQMWCLQHKLGLFEMNTWVSPEMQMLIGALIPTMSFFRSHDGRRRRKRLFYKRRFQFTYMDKLHDAAGILPYVQYFIKNPYKRKKKAHERIKRQLFDLSNKPNFDDSIPQLVKTDLKFLGLLFQHYILSIDRSAEIRNLMENEIEKLRLVDLKEKQWHLWNRMWRKSPYWFDKQLEPRIFNKHKKNFKRILKKELKQLFHYMLIKNKYKNNSRDDQSNANPAIKTYLGFLKGSILYRKLKRNLKTIIDPLNHVRFISSPVSAYIYNRYSLHRSWKKALRRGKYRYHYHLPYNDRAKYLYWGNVRFAPVFELDKDHFLRSFMKIRFVKKRLRRRRRRVWEQLLSNRFLSRAFSLKHKKYPKSTIRQNKYVSYAQYTPRDVRLKRRHLCFQPRFMRLRSKWADRRSYYGRLLLPRSNRAYRAQNDSELDVSTDLANRRSEMPYTYSARYTLPMRPSSFALSLSLNGIQAASGPNTFSAKGLRIHHLPKFKFPKRSNFKSKKAWEDELKKLRKEHLASINSYRKSEVYNRAKYPVVRPHYWSLFLRRNQRHFKRQLRIRQKYRNYIYKNITIDPNSEEIPDLPDLPDLPQFMDNYTSRIFYSNLMMPRREPTKIFRDYDDWPEDLSYLSIKKPLFYHRLKKNHILDSKEWGVHLGLRRRRKTVKTPSHRSMIVSQYPLFLSSRKRSARLNINKYAKKRKVASALRHARNWHFILWSEDIIPRARLLNFLLRKPERIEGYQNITPIQDLYGFKNYWFRKAAFRGHRKRHSHNSLKLNPFGAGLGLQRFNYKLFSRRKFVKKLFTLAAYKVRRRKPHRLHSKWNVILRKVSYPRPNQKVASRIKTRVEMTTNPKRFIRYRQIYRALRNNTKEKPSDKPRRIKRTFWGRKVKVITHLHKAFARKRSRIYRKSLQLTFPSVYSHNQPKFLNRLLNYQNRNFYQPLGSTPSTISDATVRTPSPLQFYARKLNADFVTLKDVRIPRDDLLSPWQQVKVFKPRKRIMSVQGPKRKYYLRSVTRLLRSNIIHKLPLHQIMKDPGLKNWLRKRSRYWRVTSRAAMVSRYYKKYPFGREYPLYASQGLKDHALLPQIHPDLRQRKILENAYLAAEYTLVNNHKLPSKVWFMPQKRRKKRALLKSHKGFFPETTFEKLYDYDNMITKRRYLRPYKGSRYAKAHQALAKKIVPFKKPFFPFESWLFLKRSRSIRNRPFFLSSGSVQSPTDIQQYLSDSIGYSRSRRIIDRAKRKPPKSGQYRLSFNSEEQPPMAHFSPFFSDPYMKFRLTRILNSKNSIHALLRSLGRHDGLRRNLAKHKFFLHYLRKHKIDMFRWRHRKPLYTIQARLLSFKRNYFVHFNRYRWGPSREERADMRRLNADWVPPKRPIYGKYPGIEFNVIKDLSLQDLTSKNKTAKGIAFQKLMKRIFKYSKKLKSHHRGVKKLYLSPKSKRKKYKTMINILTDVNDATIGKRRRNRLKYKWFKKWHSRLNKRRLKRSYFGHKRVPKQRINKHLFNAQARFFSQRSGLRRYYGRFKQRPKNRKRSRLLSSLKFMKRLGIRVGRRLLGIRRKRRPFKIKYLWRKYYRGSLSWYNLAPYEKSRKKNAADLKANDRIKKCNNILRRSHFSTQRVPGSRLHSRALRLLEYLKAKPIENSWYSQMRFSRLGIVAQRLPKTRIQDVFFDQSKQLRKNKDYNPNFWGLIKHNTSIYNRRYRPFSNEIFLARNNFLLSRLLDPLSQTYFRTPSTGSLYSNKNDFFNRFEWNTYFRGDQLSTYPRMPYIRQIKKLSELYGPKFNAVSFDPEKTREFHYLDNEHYGANRRYLPLQMRWPRQVLYGYYANSEYPRLEGDKEHIAKIQRVPFFIKKFLKRHQVKIPLDWDLNPDQVKLVKRGRKSLHMGIRRFLRGVSFGYSRFNRYPEGAEIQRRYLKYRALRRRRRQRRRNPHYLSRLVRGRTLVRRFSSQFDRKIPYPPPYRYKKLKYYYPKLNIKFRLPKPPKSTFRRYEWEKYVVSFKDYWRINLKQRVKQVAWTSKEWVAREKHWRRARAKRLAKILWPSRKILRKWRRYGKIQRLYDKFAKSEKIYNPYVRPDLLTKPQPLKPPRQFFKYKYSREPYYYLIGVRDRFYRVPRKLLKRRKIWKLYSYKLWRKYGRPLKVYTGMSIRSLNKKFKRRGYITFLRSKKNPEYEKLRYTKENQKLRRSLWLHAYNYGKRLHRLERIQPRKTYIKGPLIKPKRTKKPRWWFPVIVRRELWPLRVHFTKRKRNFKYDRPRTPYESEMIWKRELIRRRFDRRMARIIKQFKENAPEIERHEWLMNRGGYYPKPIDYQNYYRQKAFNLKFEPIIKTYNKYGRLSKYVPNPRFIPNKDVPFTHSSGEYVASRIKKAYRGMGTANYNQMLNSLLSHTYNPDSYKGTLTHAFNSMWRSSRVMGIRRPMVLGYNHRTNSGLADRYHNLRMNRFTYMRIHDREIPNPLIIPDGTYDRISRTALVNANIFDKFRWLYGSLELDASNPFYRHMLASRRRVMRALYRRLQSTNYKSIIPQEYRKTNIGHLNYLDRFNWKNLSPSTIYRSRIAPVYWNNNWKVKYSRPNYSNSTMFDNWPSGQYIYLWGSKKEKSNYHRLYSGLIRSHLLNRDMSYLSYGRHIFQRPKMLDHVNSSYMVYKKKVSKLLKPYLKNNYKKRSNYTLKRLVDGILAAPESWLGPDDRAFFHKYWKVDLLKENGLNEEHVYGYPRRKSKLLLRNRLRNIDNWLTNYVLNEQRILSKLRVTRRPKRRRAYYKKRIHFKDVLDYWKKHYGQSLSGASSLRSWRIPTLTLQKYRDSLNLHKRRHLYEMNLRSRYAKGFYDDLVQPLRQPFRLNITRRKQSNSKNLLDRFF</sequence>
<keyword evidence="1" id="KW-0496">Mitochondrion</keyword>
<name>A0A1W7AF28_9EUKA</name>
<reference evidence="1" key="1">
    <citation type="journal article" date="2017" name="Genome Biol. Evol.">
        <title>Mitochondrial Genome Evolution and a Novel RNA Editing System in Deep-Branching Heteroloboseids.</title>
        <authorList>
            <person name="Yang J."/>
            <person name="Harding T."/>
            <person name="Kamikawa R."/>
            <person name="Simpson A.G.B."/>
            <person name="Roger A.J."/>
        </authorList>
    </citation>
    <scope>NUCLEOTIDE SEQUENCE</scope>
</reference>
<gene>
    <name evidence="1" type="primary">orf3630</name>
</gene>
<geneLocation type="mitochondrion" evidence="1"/>
<protein>
    <submittedName>
        <fullName evidence="1">Uncharacterized protein</fullName>
    </submittedName>
</protein>
<proteinExistence type="predicted"/>